<dbReference type="InterPro" id="IPR016032">
    <property type="entry name" value="Sig_transdc_resp-reg_C-effctor"/>
</dbReference>
<dbReference type="InterPro" id="IPR011006">
    <property type="entry name" value="CheY-like_superfamily"/>
</dbReference>
<dbReference type="Proteomes" id="UP001497602">
    <property type="component" value="Unassembled WGS sequence"/>
</dbReference>
<dbReference type="InterPro" id="IPR058245">
    <property type="entry name" value="NreC/VraR/RcsB-like_REC"/>
</dbReference>
<dbReference type="CDD" id="cd17535">
    <property type="entry name" value="REC_NarL-like"/>
    <property type="match status" value="1"/>
</dbReference>
<evidence type="ECO:0000259" key="4">
    <source>
        <dbReference type="PROSITE" id="PS50043"/>
    </source>
</evidence>
<accession>A0ABM9PH44</accession>
<dbReference type="Pfam" id="PF00072">
    <property type="entry name" value="Response_reg"/>
    <property type="match status" value="1"/>
</dbReference>
<evidence type="ECO:0000256" key="1">
    <source>
        <dbReference type="ARBA" id="ARBA00022553"/>
    </source>
</evidence>
<dbReference type="CDD" id="cd06170">
    <property type="entry name" value="LuxR_C_like"/>
    <property type="match status" value="1"/>
</dbReference>
<dbReference type="PROSITE" id="PS50110">
    <property type="entry name" value="RESPONSE_REGULATORY"/>
    <property type="match status" value="1"/>
</dbReference>
<evidence type="ECO:0000313" key="7">
    <source>
        <dbReference type="Proteomes" id="UP001497602"/>
    </source>
</evidence>
<dbReference type="Pfam" id="PF00196">
    <property type="entry name" value="GerE"/>
    <property type="match status" value="1"/>
</dbReference>
<feature type="domain" description="Response regulatory" evidence="5">
    <location>
        <begin position="8"/>
        <end position="123"/>
    </location>
</feature>
<dbReference type="RefSeq" id="WP_348736646.1">
    <property type="nucleotide sequence ID" value="NZ_CAXJRC010000002.1"/>
</dbReference>
<dbReference type="PRINTS" id="PR00038">
    <property type="entry name" value="HTHLUXR"/>
</dbReference>
<sequence>MKSKKDISIVIADDHPILLKGLHDQLTSNGYNVIGQAANGMQALELILTLSPTIALLDIDMPLLNGFEVIKTAIDKKISTKFIILSFHKETEYIAQAKTLNINGYLLKEDSFMEIENCILSVWEGNSYFSKSFNNSSLLYADNELRKLQYLTPSETTILKLIAQQTSTTDIANSLSVSKRTIEKHRSNIISKLELDRETNTLTKWTLNNKSIILDL</sequence>
<evidence type="ECO:0000313" key="6">
    <source>
        <dbReference type="EMBL" id="CAL2104924.1"/>
    </source>
</evidence>
<name>A0ABM9PH44_9FLAO</name>
<protein>
    <submittedName>
        <fullName evidence="6">Regulator</fullName>
    </submittedName>
</protein>
<keyword evidence="7" id="KW-1185">Reference proteome</keyword>
<evidence type="ECO:0000256" key="2">
    <source>
        <dbReference type="ARBA" id="ARBA00023125"/>
    </source>
</evidence>
<evidence type="ECO:0000256" key="3">
    <source>
        <dbReference type="PROSITE-ProRule" id="PRU00169"/>
    </source>
</evidence>
<dbReference type="PROSITE" id="PS50043">
    <property type="entry name" value="HTH_LUXR_2"/>
    <property type="match status" value="1"/>
</dbReference>
<feature type="domain" description="HTH luxR-type" evidence="4">
    <location>
        <begin position="144"/>
        <end position="209"/>
    </location>
</feature>
<proteinExistence type="predicted"/>
<gene>
    <name evidence="6" type="ORF">T190115A13A_110060</name>
</gene>
<dbReference type="SMART" id="SM00421">
    <property type="entry name" value="HTH_LUXR"/>
    <property type="match status" value="1"/>
</dbReference>
<dbReference type="InterPro" id="IPR001789">
    <property type="entry name" value="Sig_transdc_resp-reg_receiver"/>
</dbReference>
<comment type="caution">
    <text evidence="6">The sequence shown here is derived from an EMBL/GenBank/DDBJ whole genome shotgun (WGS) entry which is preliminary data.</text>
</comment>
<reference evidence="6 7" key="1">
    <citation type="submission" date="2024-05" db="EMBL/GenBank/DDBJ databases">
        <authorList>
            <person name="Duchaud E."/>
        </authorList>
    </citation>
    <scope>NUCLEOTIDE SEQUENCE [LARGE SCALE GENOMIC DNA]</scope>
    <source>
        <strain evidence="6">Ena-SAMPLE-TAB-13-05-2024-13:56:06:370-140305</strain>
    </source>
</reference>
<keyword evidence="2" id="KW-0238">DNA-binding</keyword>
<dbReference type="SUPFAM" id="SSF52172">
    <property type="entry name" value="CheY-like"/>
    <property type="match status" value="1"/>
</dbReference>
<dbReference type="PANTHER" id="PTHR45566:SF2">
    <property type="entry name" value="NARL SUBFAMILY"/>
    <property type="match status" value="1"/>
</dbReference>
<dbReference type="Gene3D" id="3.40.50.2300">
    <property type="match status" value="1"/>
</dbReference>
<dbReference type="InterPro" id="IPR000792">
    <property type="entry name" value="Tscrpt_reg_LuxR_C"/>
</dbReference>
<evidence type="ECO:0000259" key="5">
    <source>
        <dbReference type="PROSITE" id="PS50110"/>
    </source>
</evidence>
<dbReference type="SMART" id="SM00448">
    <property type="entry name" value="REC"/>
    <property type="match status" value="1"/>
</dbReference>
<dbReference type="SUPFAM" id="SSF46894">
    <property type="entry name" value="C-terminal effector domain of the bipartite response regulators"/>
    <property type="match status" value="1"/>
</dbReference>
<dbReference type="EMBL" id="CAXJRC010000002">
    <property type="protein sequence ID" value="CAL2104924.1"/>
    <property type="molecule type" value="Genomic_DNA"/>
</dbReference>
<feature type="modified residue" description="4-aspartylphosphate" evidence="3">
    <location>
        <position position="58"/>
    </location>
</feature>
<dbReference type="PANTHER" id="PTHR45566">
    <property type="entry name" value="HTH-TYPE TRANSCRIPTIONAL REGULATOR YHJB-RELATED"/>
    <property type="match status" value="1"/>
</dbReference>
<organism evidence="6 7">
    <name type="scientific">Tenacibaculum vairaonense</name>
    <dbReference type="NCBI Taxonomy" id="3137860"/>
    <lineage>
        <taxon>Bacteria</taxon>
        <taxon>Pseudomonadati</taxon>
        <taxon>Bacteroidota</taxon>
        <taxon>Flavobacteriia</taxon>
        <taxon>Flavobacteriales</taxon>
        <taxon>Flavobacteriaceae</taxon>
        <taxon>Tenacibaculum</taxon>
    </lineage>
</organism>
<keyword evidence="1 3" id="KW-0597">Phosphoprotein</keyword>
<dbReference type="InterPro" id="IPR051015">
    <property type="entry name" value="EvgA-like"/>
</dbReference>